<protein>
    <recommendedName>
        <fullName evidence="2">HTH cro/C1-type domain-containing protein</fullName>
    </recommendedName>
</protein>
<dbReference type="Proteomes" id="UP000178894">
    <property type="component" value="Unassembled WGS sequence"/>
</dbReference>
<dbReference type="PROSITE" id="PS50943">
    <property type="entry name" value="HTH_CROC1"/>
    <property type="match status" value="3"/>
</dbReference>
<dbReference type="GO" id="GO:0003700">
    <property type="term" value="F:DNA-binding transcription factor activity"/>
    <property type="evidence" value="ECO:0007669"/>
    <property type="project" value="TreeGrafter"/>
</dbReference>
<dbReference type="SUPFAM" id="SSF47413">
    <property type="entry name" value="lambda repressor-like DNA-binding domains"/>
    <property type="match status" value="3"/>
</dbReference>
<dbReference type="InterPro" id="IPR010982">
    <property type="entry name" value="Lambda_DNA-bd_dom_sf"/>
</dbReference>
<dbReference type="CDD" id="cd00093">
    <property type="entry name" value="HTH_XRE"/>
    <property type="match status" value="3"/>
</dbReference>
<keyword evidence="1" id="KW-0238">DNA-binding</keyword>
<dbReference type="InterPro" id="IPR050807">
    <property type="entry name" value="TransReg_Diox_bact_type"/>
</dbReference>
<dbReference type="GO" id="GO:0005829">
    <property type="term" value="C:cytosol"/>
    <property type="evidence" value="ECO:0007669"/>
    <property type="project" value="TreeGrafter"/>
</dbReference>
<dbReference type="GO" id="GO:0003677">
    <property type="term" value="F:DNA binding"/>
    <property type="evidence" value="ECO:0007669"/>
    <property type="project" value="UniProtKB-KW"/>
</dbReference>
<feature type="domain" description="HTH cro/C1-type" evidence="2">
    <location>
        <begin position="177"/>
        <end position="201"/>
    </location>
</feature>
<evidence type="ECO:0000259" key="2">
    <source>
        <dbReference type="PROSITE" id="PS50943"/>
    </source>
</evidence>
<dbReference type="Pfam" id="PF01381">
    <property type="entry name" value="HTH_3"/>
    <property type="match status" value="3"/>
</dbReference>
<dbReference type="EMBL" id="MFIQ01000026">
    <property type="protein sequence ID" value="OGF93258.1"/>
    <property type="molecule type" value="Genomic_DNA"/>
</dbReference>
<feature type="domain" description="HTH cro/C1-type" evidence="2">
    <location>
        <begin position="23"/>
        <end position="78"/>
    </location>
</feature>
<dbReference type="Gene3D" id="1.10.260.40">
    <property type="entry name" value="lambda repressor-like DNA-binding domains"/>
    <property type="match status" value="3"/>
</dbReference>
<dbReference type="PANTHER" id="PTHR46797:SF1">
    <property type="entry name" value="METHYLPHOSPHONATE SYNTHASE"/>
    <property type="match status" value="1"/>
</dbReference>
<organism evidence="3 4">
    <name type="scientific">Candidatus Giovannonibacteria bacterium RIFCSPLOWO2_12_FULL_44_15</name>
    <dbReference type="NCBI Taxonomy" id="1798364"/>
    <lineage>
        <taxon>Bacteria</taxon>
        <taxon>Candidatus Giovannoniibacteriota</taxon>
    </lineage>
</organism>
<dbReference type="PANTHER" id="PTHR46797">
    <property type="entry name" value="HTH-TYPE TRANSCRIPTIONAL REGULATOR"/>
    <property type="match status" value="1"/>
</dbReference>
<gene>
    <name evidence="3" type="ORF">A3G54_01480</name>
</gene>
<name>A0A1F5XZD2_9BACT</name>
<dbReference type="SMART" id="SM00530">
    <property type="entry name" value="HTH_XRE"/>
    <property type="match status" value="3"/>
</dbReference>
<proteinExistence type="predicted"/>
<reference evidence="3 4" key="1">
    <citation type="journal article" date="2016" name="Nat. Commun.">
        <title>Thousands of microbial genomes shed light on interconnected biogeochemical processes in an aquifer system.</title>
        <authorList>
            <person name="Anantharaman K."/>
            <person name="Brown C.T."/>
            <person name="Hug L.A."/>
            <person name="Sharon I."/>
            <person name="Castelle C.J."/>
            <person name="Probst A.J."/>
            <person name="Thomas B.C."/>
            <person name="Singh A."/>
            <person name="Wilkins M.J."/>
            <person name="Karaoz U."/>
            <person name="Brodie E.L."/>
            <person name="Williams K.H."/>
            <person name="Hubbard S.S."/>
            <person name="Banfield J.F."/>
        </authorList>
    </citation>
    <scope>NUCLEOTIDE SEQUENCE [LARGE SCALE GENOMIC DNA]</scope>
</reference>
<evidence type="ECO:0000313" key="4">
    <source>
        <dbReference type="Proteomes" id="UP000178894"/>
    </source>
</evidence>
<sequence>MNTVGSPIGTGMSESKTALGKFLREKRLGLHISQVEAAKRVGMKQSRYSTLERGIFTRVNGKWFPGLAHALKCRITELRALTPIRKAPQTKRGNLIRYLRKRQHLSIEELALILHMKRRYVYELETRGNQKMKSETVEKLASALNCDVSIFKNCVGLERRKAKGKLGRLVQSRCHFLNLNQAELARRTGKTRAYISKIESGALSLRFAHETRRLLSGALELDPSVIDAAVKKKKPEVSAIP</sequence>
<dbReference type="STRING" id="1798364.A3G54_01480"/>
<dbReference type="InterPro" id="IPR001387">
    <property type="entry name" value="Cro/C1-type_HTH"/>
</dbReference>
<evidence type="ECO:0000256" key="1">
    <source>
        <dbReference type="ARBA" id="ARBA00023125"/>
    </source>
</evidence>
<dbReference type="AlphaFoldDB" id="A0A1F5XZD2"/>
<comment type="caution">
    <text evidence="3">The sequence shown here is derived from an EMBL/GenBank/DDBJ whole genome shotgun (WGS) entry which is preliminary data.</text>
</comment>
<accession>A0A1F5XZD2</accession>
<feature type="domain" description="HTH cro/C1-type" evidence="2">
    <location>
        <begin position="96"/>
        <end position="151"/>
    </location>
</feature>
<evidence type="ECO:0000313" key="3">
    <source>
        <dbReference type="EMBL" id="OGF93258.1"/>
    </source>
</evidence>